<sequence length="240" mass="26285">MEEVIRFSKVAKYIQTPIGRQAILNEVSGSVPKGVILTLIGPSGAGKSTLLSLCNLLATPDEGHVYVDGKEVRSWPITELRRSVGYVMQTPTMLPGTVMNNLAIAAQLHGKTLENPGHFLDMVGLDEELLSKSAQDLSGGQKQRVALARTLVNHPSILLLDEVTSALDPGSTREIEDLLLGLQKNTSTTILWITHDLQQARRVGDYTWLLANGQVIEADETERFFSKPKEQLSQQFLTGV</sequence>
<dbReference type="InterPro" id="IPR017871">
    <property type="entry name" value="ABC_transporter-like_CS"/>
</dbReference>
<keyword evidence="6" id="KW-1185">Reference proteome</keyword>
<dbReference type="InterPro" id="IPR003593">
    <property type="entry name" value="AAA+_ATPase"/>
</dbReference>
<proteinExistence type="predicted"/>
<dbReference type="SUPFAM" id="SSF52540">
    <property type="entry name" value="P-loop containing nucleoside triphosphate hydrolases"/>
    <property type="match status" value="1"/>
</dbReference>
<dbReference type="SMART" id="SM00382">
    <property type="entry name" value="AAA"/>
    <property type="match status" value="1"/>
</dbReference>
<evidence type="ECO:0000313" key="6">
    <source>
        <dbReference type="Proteomes" id="UP000830167"/>
    </source>
</evidence>
<protein>
    <submittedName>
        <fullName evidence="5">Phosphate ABC transporter ATP-binding protein</fullName>
    </submittedName>
</protein>
<dbReference type="PROSITE" id="PS50893">
    <property type="entry name" value="ABC_TRANSPORTER_2"/>
    <property type="match status" value="1"/>
</dbReference>
<name>A0ABY4CNN2_9BACL</name>
<dbReference type="GO" id="GO:0005524">
    <property type="term" value="F:ATP binding"/>
    <property type="evidence" value="ECO:0007669"/>
    <property type="project" value="UniProtKB-KW"/>
</dbReference>
<dbReference type="InterPro" id="IPR027417">
    <property type="entry name" value="P-loop_NTPase"/>
</dbReference>
<dbReference type="Pfam" id="PF00005">
    <property type="entry name" value="ABC_tran"/>
    <property type="match status" value="1"/>
</dbReference>
<dbReference type="RefSeq" id="WP_347438782.1">
    <property type="nucleotide sequence ID" value="NZ_CP089291.1"/>
</dbReference>
<reference evidence="5" key="1">
    <citation type="submission" date="2021-12" db="EMBL/GenBank/DDBJ databases">
        <title>Alicyclobacillaceae gen. nov., sp. nov., isolated from chalcocite enrichment system.</title>
        <authorList>
            <person name="Jiang Z."/>
        </authorList>
    </citation>
    <scope>NUCLEOTIDE SEQUENCE</scope>
    <source>
        <strain evidence="5">MYW30-H2</strain>
    </source>
</reference>
<dbReference type="PANTHER" id="PTHR43423:SF1">
    <property type="entry name" value="ABC TRANSPORTER I FAMILY MEMBER 17"/>
    <property type="match status" value="1"/>
</dbReference>
<evidence type="ECO:0000313" key="5">
    <source>
        <dbReference type="EMBL" id="UOF92097.1"/>
    </source>
</evidence>
<dbReference type="InterPro" id="IPR005670">
    <property type="entry name" value="PstB-like"/>
</dbReference>
<evidence type="ECO:0000256" key="1">
    <source>
        <dbReference type="ARBA" id="ARBA00022448"/>
    </source>
</evidence>
<dbReference type="PANTHER" id="PTHR43423">
    <property type="entry name" value="ABC TRANSPORTER I FAMILY MEMBER 17"/>
    <property type="match status" value="1"/>
</dbReference>
<keyword evidence="3 5" id="KW-0067">ATP-binding</keyword>
<dbReference type="CDD" id="cd03260">
    <property type="entry name" value="ABC_PstB_phosphate_transporter"/>
    <property type="match status" value="1"/>
</dbReference>
<keyword evidence="2" id="KW-0547">Nucleotide-binding</keyword>
<organism evidence="5 6">
    <name type="scientific">Fodinisporobacter ferrooxydans</name>
    <dbReference type="NCBI Taxonomy" id="2901836"/>
    <lineage>
        <taxon>Bacteria</taxon>
        <taxon>Bacillati</taxon>
        <taxon>Bacillota</taxon>
        <taxon>Bacilli</taxon>
        <taxon>Bacillales</taxon>
        <taxon>Alicyclobacillaceae</taxon>
        <taxon>Fodinisporobacter</taxon>
    </lineage>
</organism>
<dbReference type="EMBL" id="CP089291">
    <property type="protein sequence ID" value="UOF92097.1"/>
    <property type="molecule type" value="Genomic_DNA"/>
</dbReference>
<dbReference type="InterPro" id="IPR003439">
    <property type="entry name" value="ABC_transporter-like_ATP-bd"/>
</dbReference>
<dbReference type="PROSITE" id="PS00211">
    <property type="entry name" value="ABC_TRANSPORTER_1"/>
    <property type="match status" value="1"/>
</dbReference>
<keyword evidence="1" id="KW-0813">Transport</keyword>
<dbReference type="Proteomes" id="UP000830167">
    <property type="component" value="Chromosome"/>
</dbReference>
<evidence type="ECO:0000256" key="3">
    <source>
        <dbReference type="ARBA" id="ARBA00022840"/>
    </source>
</evidence>
<dbReference type="Gene3D" id="3.40.50.300">
    <property type="entry name" value="P-loop containing nucleotide triphosphate hydrolases"/>
    <property type="match status" value="1"/>
</dbReference>
<accession>A0ABY4CNN2</accession>
<evidence type="ECO:0000259" key="4">
    <source>
        <dbReference type="PROSITE" id="PS50893"/>
    </source>
</evidence>
<gene>
    <name evidence="5" type="ORF">LSG31_07800</name>
</gene>
<evidence type="ECO:0000256" key="2">
    <source>
        <dbReference type="ARBA" id="ARBA00022741"/>
    </source>
</evidence>
<feature type="domain" description="ABC transporter" evidence="4">
    <location>
        <begin position="5"/>
        <end position="237"/>
    </location>
</feature>